<name>A0ABU1M1I1_9BURK</name>
<accession>A0ABU1M1I1</accession>
<gene>
    <name evidence="3" type="ORF">J2804_006302</name>
</gene>
<organism evidence="3 4">
    <name type="scientific">Paraburkholderia terricola</name>
    <dbReference type="NCBI Taxonomy" id="169427"/>
    <lineage>
        <taxon>Bacteria</taxon>
        <taxon>Pseudomonadati</taxon>
        <taxon>Pseudomonadota</taxon>
        <taxon>Betaproteobacteria</taxon>
        <taxon>Burkholderiales</taxon>
        <taxon>Burkholderiaceae</taxon>
        <taxon>Paraburkholderia</taxon>
    </lineage>
</organism>
<dbReference type="NCBIfam" id="TIGR00035">
    <property type="entry name" value="asp_race"/>
    <property type="match status" value="1"/>
</dbReference>
<dbReference type="SUPFAM" id="SSF53681">
    <property type="entry name" value="Aspartate/glutamate racemase"/>
    <property type="match status" value="2"/>
</dbReference>
<evidence type="ECO:0000313" key="3">
    <source>
        <dbReference type="EMBL" id="MDR6412866.1"/>
    </source>
</evidence>
<dbReference type="EMBL" id="JAVDRP010000026">
    <property type="protein sequence ID" value="MDR6412866.1"/>
    <property type="molecule type" value="Genomic_DNA"/>
</dbReference>
<protein>
    <submittedName>
        <fullName evidence="3">Aspartate racemase</fullName>
    </submittedName>
</protein>
<dbReference type="InterPro" id="IPR033134">
    <property type="entry name" value="Asp/Glu_racemase_AS_2"/>
</dbReference>
<keyword evidence="4" id="KW-1185">Reference proteome</keyword>
<sequence>MNDPWVRRLSDATTSIDKARRQRLLFERVSVKSSHVEPVASWCALALLDAILGLARRGAEVVFLPPGVAAQTVSALSDATTLPLIVSAEDSASIERQLDACFCKPLPPFKIGVVGGVGPAATVDFLAKLVASTPATRDQEHIKVVVEQNPQIPDRTAHLLGLSDADPSVAIYAACLSVLRCGASIIVMPCNTAHAYVEQLQARLRIRIVNMLDETISHIVHQYGRDIPVGLLATSGTIESAVYAKAAAKQGLTLIAPDSTHQARVMRAIYGERGIKAGFVAGDCWDDLLSAVLFLERAGAAVLILGCTELPLLLKHNPQFPIGNGHVALVDPTLVLAQRCVELAAKSA</sequence>
<dbReference type="PANTHER" id="PTHR21198:SF7">
    <property type="entry name" value="ASPARTATE-GLUTAMATE RACEMASE FAMILY"/>
    <property type="match status" value="1"/>
</dbReference>
<proteinExistence type="inferred from homology"/>
<dbReference type="InterPro" id="IPR004380">
    <property type="entry name" value="Asp_race"/>
</dbReference>
<dbReference type="PROSITE" id="PS00924">
    <property type="entry name" value="ASP_GLU_RACEMASE_2"/>
    <property type="match status" value="1"/>
</dbReference>
<dbReference type="InterPro" id="IPR001920">
    <property type="entry name" value="Asp/Glu_race"/>
</dbReference>
<dbReference type="Gene3D" id="3.40.50.1860">
    <property type="match status" value="2"/>
</dbReference>
<comment type="similarity">
    <text evidence="1">Belongs to the aspartate/glutamate racemases family.</text>
</comment>
<evidence type="ECO:0000256" key="1">
    <source>
        <dbReference type="ARBA" id="ARBA00007847"/>
    </source>
</evidence>
<comment type="caution">
    <text evidence="3">The sequence shown here is derived from an EMBL/GenBank/DDBJ whole genome shotgun (WGS) entry which is preliminary data.</text>
</comment>
<dbReference type="PANTHER" id="PTHR21198">
    <property type="entry name" value="GLUTAMATE RACEMASE"/>
    <property type="match status" value="1"/>
</dbReference>
<dbReference type="InterPro" id="IPR018187">
    <property type="entry name" value="Asp/Glu_racemase_AS_1"/>
</dbReference>
<dbReference type="InterPro" id="IPR015942">
    <property type="entry name" value="Asp/Glu/hydantoin_racemase"/>
</dbReference>
<dbReference type="Proteomes" id="UP001264340">
    <property type="component" value="Unassembled WGS sequence"/>
</dbReference>
<dbReference type="PROSITE" id="PS00923">
    <property type="entry name" value="ASP_GLU_RACEMASE_1"/>
    <property type="match status" value="1"/>
</dbReference>
<evidence type="ECO:0000313" key="4">
    <source>
        <dbReference type="Proteomes" id="UP001264340"/>
    </source>
</evidence>
<reference evidence="3 4" key="1">
    <citation type="submission" date="2023-07" db="EMBL/GenBank/DDBJ databases">
        <title>Sorghum-associated microbial communities from plants grown in Nebraska, USA.</title>
        <authorList>
            <person name="Schachtman D."/>
        </authorList>
    </citation>
    <scope>NUCLEOTIDE SEQUENCE [LARGE SCALE GENOMIC DNA]</scope>
    <source>
        <strain evidence="3 4">DS1316</strain>
    </source>
</reference>
<evidence type="ECO:0000256" key="2">
    <source>
        <dbReference type="ARBA" id="ARBA00023235"/>
    </source>
</evidence>
<dbReference type="Pfam" id="PF01177">
    <property type="entry name" value="Asp_Glu_race"/>
    <property type="match status" value="1"/>
</dbReference>
<keyword evidence="2" id="KW-0413">Isomerase</keyword>
<dbReference type="RefSeq" id="WP_310127198.1">
    <property type="nucleotide sequence ID" value="NZ_JAVDRP010000026.1"/>
</dbReference>